<keyword evidence="3" id="KW-0813">Transport</keyword>
<evidence type="ECO:0000256" key="3">
    <source>
        <dbReference type="ARBA" id="ARBA00022448"/>
    </source>
</evidence>
<keyword evidence="7" id="KW-0472">Membrane</keyword>
<dbReference type="RefSeq" id="WP_091797291.1">
    <property type="nucleotide sequence ID" value="NZ_CP016353.1"/>
</dbReference>
<comment type="subcellular location">
    <subcellularLocation>
        <location evidence="1">Cell membrane</location>
        <topology evidence="1">Multi-pass membrane protein</topology>
    </subcellularLocation>
</comment>
<dbReference type="OrthoDB" id="4455417at2"/>
<dbReference type="Pfam" id="PF01032">
    <property type="entry name" value="FecCD"/>
    <property type="match status" value="1"/>
</dbReference>
<evidence type="ECO:0000256" key="1">
    <source>
        <dbReference type="ARBA" id="ARBA00004651"/>
    </source>
</evidence>
<dbReference type="GO" id="GO:0005886">
    <property type="term" value="C:plasma membrane"/>
    <property type="evidence" value="ECO:0007669"/>
    <property type="project" value="UniProtKB-SubCell"/>
</dbReference>
<sequence length="342" mass="34792">MTRALVLRAGRLSLRASGRAVVVDAILACVLLGCVTLALMLGSRVLSPGEVLAALAPGADATDRLVVLEWRAPRALAAALFGACLGLSGAIFQSLTRNPLGSPDVIGLSAGSYTGVVCVLSLGGAGYLALATGAVVGGLATALTVYLLAFRRGMHGFRLIIVGIAISAMLSSVNRWFSVKADLDVALQVAVWGAGTLNNVEWLPLSYSAMAALALVLVLPAAGRRMRQLELGDDTAGMLGLSVERTKILLVVLGTALTAVVTAITGPVAFIALAAPQIARRLTGHGSVDLTGAALTGAVLLSTSDLIAQHAISGVVLPVGAVTVCLGGGYLVWLLVRESKNS</sequence>
<dbReference type="PANTHER" id="PTHR30472">
    <property type="entry name" value="FERRIC ENTEROBACTIN TRANSPORT SYSTEM PERMEASE PROTEIN"/>
    <property type="match status" value="1"/>
</dbReference>
<dbReference type="GO" id="GO:0033214">
    <property type="term" value="P:siderophore-iron import into cell"/>
    <property type="evidence" value="ECO:0007669"/>
    <property type="project" value="TreeGrafter"/>
</dbReference>
<evidence type="ECO:0000256" key="7">
    <source>
        <dbReference type="ARBA" id="ARBA00023136"/>
    </source>
</evidence>
<protein>
    <submittedName>
        <fullName evidence="8">Iron complex transport system permease protein</fullName>
    </submittedName>
</protein>
<organism evidence="8 9">
    <name type="scientific">Prauserella marina</name>
    <dbReference type="NCBI Taxonomy" id="530584"/>
    <lineage>
        <taxon>Bacteria</taxon>
        <taxon>Bacillati</taxon>
        <taxon>Actinomycetota</taxon>
        <taxon>Actinomycetes</taxon>
        <taxon>Pseudonocardiales</taxon>
        <taxon>Pseudonocardiaceae</taxon>
        <taxon>Prauserella</taxon>
    </lineage>
</organism>
<dbReference type="KEGG" id="pmad:BAY61_12465"/>
<keyword evidence="5" id="KW-0812">Transmembrane</keyword>
<evidence type="ECO:0000256" key="6">
    <source>
        <dbReference type="ARBA" id="ARBA00022989"/>
    </source>
</evidence>
<accession>A0A222VP43</accession>
<dbReference type="SUPFAM" id="SSF81345">
    <property type="entry name" value="ABC transporter involved in vitamin B12 uptake, BtuC"/>
    <property type="match status" value="1"/>
</dbReference>
<reference evidence="8 9" key="1">
    <citation type="submission" date="2016-10" db="EMBL/GenBank/DDBJ databases">
        <authorList>
            <person name="de Groot N.N."/>
        </authorList>
    </citation>
    <scope>NUCLEOTIDE SEQUENCE [LARGE SCALE GENOMIC DNA]</scope>
    <source>
        <strain evidence="8 9">CGMCC 4.5506</strain>
    </source>
</reference>
<dbReference type="PANTHER" id="PTHR30472:SF24">
    <property type="entry name" value="FERRIC ENTEROBACTIN TRANSPORT SYSTEM PERMEASE PROTEIN FEPG"/>
    <property type="match status" value="1"/>
</dbReference>
<keyword evidence="9" id="KW-1185">Reference proteome</keyword>
<dbReference type="CDD" id="cd06550">
    <property type="entry name" value="TM_ABC_iron-siderophores_like"/>
    <property type="match status" value="1"/>
</dbReference>
<evidence type="ECO:0000256" key="2">
    <source>
        <dbReference type="ARBA" id="ARBA00007935"/>
    </source>
</evidence>
<dbReference type="Gene3D" id="1.10.3470.10">
    <property type="entry name" value="ABC transporter involved in vitamin B12 uptake, BtuC"/>
    <property type="match status" value="1"/>
</dbReference>
<dbReference type="AlphaFoldDB" id="A0A222VP43"/>
<evidence type="ECO:0000313" key="9">
    <source>
        <dbReference type="Proteomes" id="UP000199494"/>
    </source>
</evidence>
<dbReference type="EMBL" id="FMZE01000001">
    <property type="protein sequence ID" value="SDC22345.1"/>
    <property type="molecule type" value="Genomic_DNA"/>
</dbReference>
<dbReference type="InterPro" id="IPR037294">
    <property type="entry name" value="ABC_BtuC-like"/>
</dbReference>
<name>A0A222VP43_9PSEU</name>
<dbReference type="Proteomes" id="UP000199494">
    <property type="component" value="Unassembled WGS sequence"/>
</dbReference>
<comment type="similarity">
    <text evidence="2">Belongs to the binding-protein-dependent transport system permease family. FecCD subfamily.</text>
</comment>
<proteinExistence type="inferred from homology"/>
<evidence type="ECO:0000256" key="4">
    <source>
        <dbReference type="ARBA" id="ARBA00022475"/>
    </source>
</evidence>
<evidence type="ECO:0000256" key="5">
    <source>
        <dbReference type="ARBA" id="ARBA00022692"/>
    </source>
</evidence>
<keyword evidence="6" id="KW-1133">Transmembrane helix</keyword>
<evidence type="ECO:0000313" key="8">
    <source>
        <dbReference type="EMBL" id="SDC22345.1"/>
    </source>
</evidence>
<gene>
    <name evidence="8" type="ORF">SAMN05421630_101873</name>
</gene>
<dbReference type="STRING" id="530584.SAMN05421630_101873"/>
<dbReference type="GO" id="GO:0022857">
    <property type="term" value="F:transmembrane transporter activity"/>
    <property type="evidence" value="ECO:0007669"/>
    <property type="project" value="InterPro"/>
</dbReference>
<dbReference type="InterPro" id="IPR000522">
    <property type="entry name" value="ABC_transptr_permease_BtuC"/>
</dbReference>
<keyword evidence="4" id="KW-1003">Cell membrane</keyword>